<dbReference type="Proteomes" id="UP000652013">
    <property type="component" value="Unassembled WGS sequence"/>
</dbReference>
<evidence type="ECO:0000313" key="2">
    <source>
        <dbReference type="EMBL" id="GIJ05960.1"/>
    </source>
</evidence>
<proteinExistence type="predicted"/>
<evidence type="ECO:0000313" key="3">
    <source>
        <dbReference type="Proteomes" id="UP000652013"/>
    </source>
</evidence>
<evidence type="ECO:0000256" key="1">
    <source>
        <dbReference type="SAM" id="MobiDB-lite"/>
    </source>
</evidence>
<gene>
    <name evidence="2" type="ORF">Sya03_53120</name>
</gene>
<organism evidence="2 3">
    <name type="scientific">Spirilliplanes yamanashiensis</name>
    <dbReference type="NCBI Taxonomy" id="42233"/>
    <lineage>
        <taxon>Bacteria</taxon>
        <taxon>Bacillati</taxon>
        <taxon>Actinomycetota</taxon>
        <taxon>Actinomycetes</taxon>
        <taxon>Micromonosporales</taxon>
        <taxon>Micromonosporaceae</taxon>
        <taxon>Spirilliplanes</taxon>
    </lineage>
</organism>
<name>A0A8J3YDI1_9ACTN</name>
<accession>A0A8J3YDI1</accession>
<comment type="caution">
    <text evidence="2">The sequence shown here is derived from an EMBL/GenBank/DDBJ whole genome shotgun (WGS) entry which is preliminary data.</text>
</comment>
<reference evidence="2" key="1">
    <citation type="submission" date="2021-01" db="EMBL/GenBank/DDBJ databases">
        <title>Whole genome shotgun sequence of Spirilliplanes yamanashiensis NBRC 15828.</title>
        <authorList>
            <person name="Komaki H."/>
            <person name="Tamura T."/>
        </authorList>
    </citation>
    <scope>NUCLEOTIDE SEQUENCE</scope>
    <source>
        <strain evidence="2">NBRC 15828</strain>
    </source>
</reference>
<dbReference type="RefSeq" id="WP_203941119.1">
    <property type="nucleotide sequence ID" value="NZ_BAAAGJ010000003.1"/>
</dbReference>
<protein>
    <submittedName>
        <fullName evidence="2">Uncharacterized protein</fullName>
    </submittedName>
</protein>
<feature type="region of interest" description="Disordered" evidence="1">
    <location>
        <begin position="28"/>
        <end position="47"/>
    </location>
</feature>
<sequence length="211" mass="21889">MNGAKYVAAAAAVLLCGSCAHRDAETERPYPNAESVEQETVPVPAGCDPARGRVAWSPAVRSPEPIRIVRDRSRVQPESEHARLRMVERPFRPAIAGLAAPRSWRARLAASLSAATGDTVLATAARPGTAAPPADPAGPAAEIIRYEVAQAVSADFVVPCGPGVRGRFTGWTAVTAGTVSCADAGAATDPTALVVLQYCSDAPPWPGDPED</sequence>
<dbReference type="AlphaFoldDB" id="A0A8J3YDI1"/>
<dbReference type="EMBL" id="BOOY01000036">
    <property type="protein sequence ID" value="GIJ05960.1"/>
    <property type="molecule type" value="Genomic_DNA"/>
</dbReference>
<keyword evidence="3" id="KW-1185">Reference proteome</keyword>